<accession>A0A2P4URI7</accession>
<sequence length="211" mass="23295">MENTPDCTAAVMTWLRDEIARPSPFLGRDGDVCPFMRPALDADAIDVRVEPAEDCADPARLRALVCREMDDFLRGAGADTAPRRALAGLVLAFPAAAPGGWTVLDAAYPELKEQAVTRGLMIAQFHPECDVRAVRNPDHPVARGPVAALAMRRMARHDVLFLHERAEWYRRYEARFGGGPVVRDAASDPLMHELWVQARRRVETPADSAQG</sequence>
<evidence type="ECO:0000313" key="3">
    <source>
        <dbReference type="Proteomes" id="UP000242367"/>
    </source>
</evidence>
<dbReference type="RefSeq" id="WP_103562436.1">
    <property type="nucleotide sequence ID" value="NZ_MTBP01000001.1"/>
</dbReference>
<dbReference type="InterPro" id="IPR049240">
    <property type="entry name" value="DUF6875"/>
</dbReference>
<dbReference type="Pfam" id="PF21780">
    <property type="entry name" value="DUF6875"/>
    <property type="match status" value="1"/>
</dbReference>
<keyword evidence="3" id="KW-1185">Reference proteome</keyword>
<comment type="caution">
    <text evidence="2">The sequence shown here is derived from an EMBL/GenBank/DDBJ whole genome shotgun (WGS) entry which is preliminary data.</text>
</comment>
<dbReference type="EMBL" id="MTBP01000001">
    <property type="protein sequence ID" value="POM27646.1"/>
    <property type="molecule type" value="Genomic_DNA"/>
</dbReference>
<feature type="domain" description="DUF6875" evidence="1">
    <location>
        <begin position="9"/>
        <end position="177"/>
    </location>
</feature>
<name>A0A2P4URI7_9ACTN</name>
<protein>
    <recommendedName>
        <fullName evidence="1">DUF6875 domain-containing protein</fullName>
    </recommendedName>
</protein>
<proteinExistence type="predicted"/>
<dbReference type="AlphaFoldDB" id="A0A2P4URI7"/>
<reference evidence="2 3" key="1">
    <citation type="journal article" date="2017" name="Chemistry">
        <title>Isolation, Biosynthesis and Chemical Modifications of Rubterolones A-F: Rare Tropolone Alkaloids from Actinomadura sp. 5-2.</title>
        <authorList>
            <person name="Guo H."/>
            <person name="Benndorf R."/>
            <person name="Leichnitz D."/>
            <person name="Klassen J.L."/>
            <person name="Vollmers J."/>
            <person name="Gorls H."/>
            <person name="Steinacker M."/>
            <person name="Weigel C."/>
            <person name="Dahse H.M."/>
            <person name="Kaster A.K."/>
            <person name="de Beer Z.W."/>
            <person name="Poulsen M."/>
            <person name="Beemelmanns C."/>
        </authorList>
    </citation>
    <scope>NUCLEOTIDE SEQUENCE [LARGE SCALE GENOMIC DNA]</scope>
    <source>
        <strain evidence="2 3">5-2</strain>
    </source>
</reference>
<gene>
    <name evidence="2" type="ORF">BTM25_20630</name>
</gene>
<dbReference type="Proteomes" id="UP000242367">
    <property type="component" value="Unassembled WGS sequence"/>
</dbReference>
<organism evidence="2 3">
    <name type="scientific">Actinomadura rubteroloni</name>
    <dbReference type="NCBI Taxonomy" id="1926885"/>
    <lineage>
        <taxon>Bacteria</taxon>
        <taxon>Bacillati</taxon>
        <taxon>Actinomycetota</taxon>
        <taxon>Actinomycetes</taxon>
        <taxon>Streptosporangiales</taxon>
        <taxon>Thermomonosporaceae</taxon>
        <taxon>Actinomadura</taxon>
    </lineage>
</organism>
<evidence type="ECO:0000259" key="1">
    <source>
        <dbReference type="Pfam" id="PF21780"/>
    </source>
</evidence>
<evidence type="ECO:0000313" key="2">
    <source>
        <dbReference type="EMBL" id="POM27646.1"/>
    </source>
</evidence>